<sequence>MNNVLKISVAVAFATFATGAYAECTEESIQAKTMEISTGLQSLAATNPELMMEITTELQESMTAAAEAEDIEAVCTSLDEISAKMAG</sequence>
<name>A0A1I6FTP3_9RHOB</name>
<dbReference type="STRING" id="390270.SAMN04488005_0470"/>
<feature type="signal peptide" evidence="1">
    <location>
        <begin position="1"/>
        <end position="22"/>
    </location>
</feature>
<dbReference type="OrthoDB" id="7871260at2"/>
<protein>
    <submittedName>
        <fullName evidence="2">Uncharacterized protein</fullName>
    </submittedName>
</protein>
<evidence type="ECO:0000313" key="3">
    <source>
        <dbReference type="Proteomes" id="UP000199478"/>
    </source>
</evidence>
<feature type="chain" id="PRO_5011722731" evidence="1">
    <location>
        <begin position="23"/>
        <end position="87"/>
    </location>
</feature>
<evidence type="ECO:0000313" key="2">
    <source>
        <dbReference type="EMBL" id="SFR33293.1"/>
    </source>
</evidence>
<dbReference type="Proteomes" id="UP000199478">
    <property type="component" value="Unassembled WGS sequence"/>
</dbReference>
<reference evidence="3" key="1">
    <citation type="submission" date="2016-10" db="EMBL/GenBank/DDBJ databases">
        <authorList>
            <person name="Varghese N."/>
            <person name="Submissions S."/>
        </authorList>
    </citation>
    <scope>NUCLEOTIDE SEQUENCE [LARGE SCALE GENOMIC DNA]</scope>
    <source>
        <strain evidence="3">DSM 26879</strain>
    </source>
</reference>
<evidence type="ECO:0000256" key="1">
    <source>
        <dbReference type="SAM" id="SignalP"/>
    </source>
</evidence>
<dbReference type="EMBL" id="FOYP01000001">
    <property type="protein sequence ID" value="SFR33293.1"/>
    <property type="molecule type" value="Genomic_DNA"/>
</dbReference>
<accession>A0A1I6FTP3</accession>
<organism evidence="2 3">
    <name type="scientific">Yoonia tamlensis</name>
    <dbReference type="NCBI Taxonomy" id="390270"/>
    <lineage>
        <taxon>Bacteria</taxon>
        <taxon>Pseudomonadati</taxon>
        <taxon>Pseudomonadota</taxon>
        <taxon>Alphaproteobacteria</taxon>
        <taxon>Rhodobacterales</taxon>
        <taxon>Paracoccaceae</taxon>
        <taxon>Yoonia</taxon>
    </lineage>
</organism>
<proteinExistence type="predicted"/>
<dbReference type="AlphaFoldDB" id="A0A1I6FTP3"/>
<keyword evidence="3" id="KW-1185">Reference proteome</keyword>
<gene>
    <name evidence="2" type="ORF">SAMN04488005_0470</name>
</gene>
<keyword evidence="1" id="KW-0732">Signal</keyword>